<dbReference type="GO" id="GO:0005886">
    <property type="term" value="C:plasma membrane"/>
    <property type="evidence" value="ECO:0007669"/>
    <property type="project" value="UniProtKB-SubCell"/>
</dbReference>
<dbReference type="SUPFAM" id="SSF48403">
    <property type="entry name" value="Ankyrin repeat"/>
    <property type="match status" value="1"/>
</dbReference>
<evidence type="ECO:0000256" key="13">
    <source>
        <dbReference type="PROSITE-ProRule" id="PRU00023"/>
    </source>
</evidence>
<evidence type="ECO:0000256" key="12">
    <source>
        <dbReference type="ARBA" id="ARBA00023303"/>
    </source>
</evidence>
<dbReference type="AlphaFoldDB" id="A0AAN8Q5V9"/>
<dbReference type="GO" id="GO:0098703">
    <property type="term" value="P:calcium ion import across plasma membrane"/>
    <property type="evidence" value="ECO:0007669"/>
    <property type="project" value="TreeGrafter"/>
</dbReference>
<keyword evidence="8" id="KW-0106">Calcium</keyword>
<dbReference type="SMART" id="SM00248">
    <property type="entry name" value="ANK"/>
    <property type="match status" value="5"/>
</dbReference>
<dbReference type="InterPro" id="IPR024862">
    <property type="entry name" value="TRPV"/>
</dbReference>
<dbReference type="InterPro" id="IPR002110">
    <property type="entry name" value="Ankyrin_rpt"/>
</dbReference>
<evidence type="ECO:0000256" key="8">
    <source>
        <dbReference type="ARBA" id="ARBA00022837"/>
    </source>
</evidence>
<keyword evidence="9 14" id="KW-1133">Transmembrane helix</keyword>
<dbReference type="Proteomes" id="UP001347796">
    <property type="component" value="Unassembled WGS sequence"/>
</dbReference>
<dbReference type="Pfam" id="PF12796">
    <property type="entry name" value="Ank_2"/>
    <property type="match status" value="2"/>
</dbReference>
<feature type="domain" description="Ion transport" evidence="15">
    <location>
        <begin position="382"/>
        <end position="638"/>
    </location>
</feature>
<evidence type="ECO:0000256" key="14">
    <source>
        <dbReference type="SAM" id="Phobius"/>
    </source>
</evidence>
<gene>
    <name evidence="16" type="ORF">SNE40_011048</name>
</gene>
<organism evidence="16 17">
    <name type="scientific">Patella caerulea</name>
    <name type="common">Rayed Mediterranean limpet</name>
    <dbReference type="NCBI Taxonomy" id="87958"/>
    <lineage>
        <taxon>Eukaryota</taxon>
        <taxon>Metazoa</taxon>
        <taxon>Spiralia</taxon>
        <taxon>Lophotrochozoa</taxon>
        <taxon>Mollusca</taxon>
        <taxon>Gastropoda</taxon>
        <taxon>Patellogastropoda</taxon>
        <taxon>Patelloidea</taxon>
        <taxon>Patellidae</taxon>
        <taxon>Patella</taxon>
    </lineage>
</organism>
<dbReference type="Gene3D" id="1.10.287.70">
    <property type="match status" value="1"/>
</dbReference>
<evidence type="ECO:0000256" key="10">
    <source>
        <dbReference type="ARBA" id="ARBA00023065"/>
    </source>
</evidence>
<dbReference type="GO" id="GO:0005262">
    <property type="term" value="F:calcium channel activity"/>
    <property type="evidence" value="ECO:0007669"/>
    <property type="project" value="UniProtKB-KW"/>
</dbReference>
<dbReference type="PANTHER" id="PTHR10582:SF2">
    <property type="entry name" value="INACTIVE"/>
    <property type="match status" value="1"/>
</dbReference>
<evidence type="ECO:0000313" key="17">
    <source>
        <dbReference type="Proteomes" id="UP001347796"/>
    </source>
</evidence>
<keyword evidence="10" id="KW-0406">Ion transport</keyword>
<protein>
    <recommendedName>
        <fullName evidence="15">Ion transport domain-containing protein</fullName>
    </recommendedName>
</protein>
<evidence type="ECO:0000256" key="7">
    <source>
        <dbReference type="ARBA" id="ARBA00022737"/>
    </source>
</evidence>
<keyword evidence="11 14" id="KW-0472">Membrane</keyword>
<dbReference type="PROSITE" id="PS50088">
    <property type="entry name" value="ANK_REPEAT"/>
    <property type="match status" value="2"/>
</dbReference>
<feature type="transmembrane region" description="Helical" evidence="14">
    <location>
        <begin position="606"/>
        <end position="627"/>
    </location>
</feature>
<feature type="transmembrane region" description="Helical" evidence="14">
    <location>
        <begin position="422"/>
        <end position="440"/>
    </location>
</feature>
<dbReference type="PROSITE" id="PS50297">
    <property type="entry name" value="ANK_REP_REGION"/>
    <property type="match status" value="1"/>
</dbReference>
<dbReference type="InterPro" id="IPR008347">
    <property type="entry name" value="TrpV1-4"/>
</dbReference>
<feature type="repeat" description="ANK" evidence="13">
    <location>
        <begin position="162"/>
        <end position="194"/>
    </location>
</feature>
<keyword evidence="13" id="KW-0040">ANK repeat</keyword>
<accession>A0AAN8Q5V9</accession>
<keyword evidence="2" id="KW-0813">Transport</keyword>
<keyword evidence="4" id="KW-0109">Calcium transport</keyword>
<dbReference type="PANTHER" id="PTHR10582">
    <property type="entry name" value="TRANSIENT RECEPTOR POTENTIAL ION CHANNEL PROTEIN"/>
    <property type="match status" value="1"/>
</dbReference>
<keyword evidence="5" id="KW-0107">Calcium channel</keyword>
<evidence type="ECO:0000256" key="5">
    <source>
        <dbReference type="ARBA" id="ARBA00022673"/>
    </source>
</evidence>
<comment type="caution">
    <text evidence="16">The sequence shown here is derived from an EMBL/GenBank/DDBJ whole genome shotgun (WGS) entry which is preliminary data.</text>
</comment>
<feature type="transmembrane region" description="Helical" evidence="14">
    <location>
        <begin position="526"/>
        <end position="548"/>
    </location>
</feature>
<evidence type="ECO:0000256" key="1">
    <source>
        <dbReference type="ARBA" id="ARBA00004651"/>
    </source>
</evidence>
<dbReference type="PRINTS" id="PR01768">
    <property type="entry name" value="TRPVRECEPTOR"/>
</dbReference>
<feature type="transmembrane region" description="Helical" evidence="14">
    <location>
        <begin position="485"/>
        <end position="505"/>
    </location>
</feature>
<feature type="transmembrane region" description="Helical" evidence="14">
    <location>
        <begin position="383"/>
        <end position="402"/>
    </location>
</feature>
<feature type="repeat" description="ANK" evidence="13">
    <location>
        <begin position="220"/>
        <end position="252"/>
    </location>
</feature>
<evidence type="ECO:0000256" key="11">
    <source>
        <dbReference type="ARBA" id="ARBA00023136"/>
    </source>
</evidence>
<keyword evidence="17" id="KW-1185">Reference proteome</keyword>
<evidence type="ECO:0000256" key="9">
    <source>
        <dbReference type="ARBA" id="ARBA00022989"/>
    </source>
</evidence>
<dbReference type="Gene3D" id="1.25.40.20">
    <property type="entry name" value="Ankyrin repeat-containing domain"/>
    <property type="match status" value="1"/>
</dbReference>
<evidence type="ECO:0000256" key="4">
    <source>
        <dbReference type="ARBA" id="ARBA00022568"/>
    </source>
</evidence>
<dbReference type="Pfam" id="PF00520">
    <property type="entry name" value="Ion_trans"/>
    <property type="match status" value="1"/>
</dbReference>
<comment type="subcellular location">
    <subcellularLocation>
        <location evidence="1">Cell membrane</location>
        <topology evidence="1">Multi-pass membrane protein</topology>
    </subcellularLocation>
</comment>
<proteinExistence type="predicted"/>
<keyword evidence="3" id="KW-1003">Cell membrane</keyword>
<evidence type="ECO:0000259" key="15">
    <source>
        <dbReference type="Pfam" id="PF00520"/>
    </source>
</evidence>
<keyword evidence="7" id="KW-0677">Repeat</keyword>
<name>A0AAN8Q5V9_PATCE</name>
<dbReference type="EMBL" id="JAZGQO010000007">
    <property type="protein sequence ID" value="KAK6183600.1"/>
    <property type="molecule type" value="Genomic_DNA"/>
</dbReference>
<evidence type="ECO:0000256" key="6">
    <source>
        <dbReference type="ARBA" id="ARBA00022692"/>
    </source>
</evidence>
<keyword evidence="12" id="KW-0407">Ion channel</keyword>
<keyword evidence="6 14" id="KW-0812">Transmembrane</keyword>
<dbReference type="InterPro" id="IPR036770">
    <property type="entry name" value="Ankyrin_rpt-contain_sf"/>
</dbReference>
<reference evidence="16 17" key="1">
    <citation type="submission" date="2024-01" db="EMBL/GenBank/DDBJ databases">
        <title>The genome of the rayed Mediterranean limpet Patella caerulea (Linnaeus, 1758).</title>
        <authorList>
            <person name="Anh-Thu Weber A."/>
            <person name="Halstead-Nussloch G."/>
        </authorList>
    </citation>
    <scope>NUCLEOTIDE SEQUENCE [LARGE SCALE GENOMIC DNA]</scope>
    <source>
        <strain evidence="16">AATW-2023a</strain>
        <tissue evidence="16">Whole specimen</tissue>
    </source>
</reference>
<evidence type="ECO:0000256" key="3">
    <source>
        <dbReference type="ARBA" id="ARBA00022475"/>
    </source>
</evidence>
<dbReference type="InterPro" id="IPR005821">
    <property type="entry name" value="Ion_trans_dom"/>
</dbReference>
<evidence type="ECO:0000313" key="16">
    <source>
        <dbReference type="EMBL" id="KAK6183600.1"/>
    </source>
</evidence>
<evidence type="ECO:0000256" key="2">
    <source>
        <dbReference type="ARBA" id="ARBA00022448"/>
    </source>
</evidence>
<sequence length="748" mass="86167">MGNIADLFSRNKDYHTWKIQNRETASNPVYSYVNLDGTGKLLDLLREENGQEKVRDVIDKEITSKYINGQDAVEEKVERGKFKAIRKSVSALSLTKNSKLEDLAKQIPTKQCWLTNKRGGVGETPFHLCFLKGTPEHLEIARIFLEVHPSMVNDVYLEDEYRGESGLHLAIAKGNLTAVMLLVENGADVNQRATGEFFQPEDVKQGKDRKQTNYEGYAYYGEYPLSFAACFQHTDIYDYLIEHDANPNNKDEFGNTVLHMAVIYNQPKIFRHAVKHWFKKAAEFKNEAGLTPLTLASKLGRPEIFQEMLEISSTRKWKYGNISCLQYPLVALDSVGPYGKIDWESALMTILDGETDEHAEMLEGPVMSQLLREKWKTYAERRFWVRMVIAVIHLITITVAVYTRPDHDDLLNLSGSINVIRLIAESIMCTMCVFSLVMEVKVVVDLGLRSYIRNCKYAPDNTIYTLSCVLILICIPLRFTRSVDAEEILLIIAVPGTFCILLFFARGSTITGPFVIMVYKMLTRDMVRFGIVYFFFCVGFGLGFSLLYRDMKDQSIRQTSNTENKQFALERFSTWYETVMTLFQMTFGEFKYEIFNEARSPAITKLIFAAFIILVPILLLNMLIAMMGNTYHKIRVKAEKEWRKQRAKIIIVLERSFTRAQLVVKRDEYSDGCGSLVVIRSGKDTIENESKTIIDQDINRYRQQEYNKYKKRTTPSSTTRVKPIINNHWSENTYGINLNKNYIRMSYV</sequence>